<dbReference type="PANTHER" id="PTHR30069">
    <property type="entry name" value="TONB-DEPENDENT OUTER MEMBRANE RECEPTOR"/>
    <property type="match status" value="1"/>
</dbReference>
<dbReference type="InterPro" id="IPR012910">
    <property type="entry name" value="Plug_dom"/>
</dbReference>
<dbReference type="SUPFAM" id="SSF56935">
    <property type="entry name" value="Porins"/>
    <property type="match status" value="1"/>
</dbReference>
<dbReference type="Gene3D" id="2.40.170.20">
    <property type="entry name" value="TonB-dependent receptor, beta-barrel domain"/>
    <property type="match status" value="1"/>
</dbReference>
<keyword evidence="6 8" id="KW-0472">Membrane</keyword>
<evidence type="ECO:0000256" key="6">
    <source>
        <dbReference type="ARBA" id="ARBA00023136"/>
    </source>
</evidence>
<comment type="subcellular location">
    <subcellularLocation>
        <location evidence="1 8">Cell outer membrane</location>
        <topology evidence="1 8">Multi-pass membrane protein</topology>
    </subcellularLocation>
</comment>
<evidence type="ECO:0000256" key="8">
    <source>
        <dbReference type="PROSITE-ProRule" id="PRU01360"/>
    </source>
</evidence>
<keyword evidence="3 8" id="KW-1134">Transmembrane beta strand</keyword>
<evidence type="ECO:0000256" key="5">
    <source>
        <dbReference type="ARBA" id="ARBA00022729"/>
    </source>
</evidence>
<protein>
    <submittedName>
        <fullName evidence="10">TonB-dependent receptor</fullName>
    </submittedName>
</protein>
<sequence length="597" mass="66707">MDSVTVQELDEVVLSDTRFPIRRENSGKTVIRIGPEELSLNQGRSLPELINNKSGIEISGSRGRAGEVLGAFVRGGRGRQLIVLIDGLRISDPSSFSQEFDLRLLPLDNIESIEIIKGANSTLYGANAATAVINIKTKGAPAEGISGTFRSSVGTNQTADDQKYQLNAFENSARIAGTHDRWEYALGFGHRYTDGISSIGTQTGESDPFSALNADLKLGYRFSESARTQLYASRAKFNVDYDESFGLVDAPYRFKSEQDRVGTQTTVEYQNGSTTLNLAYSSFSSENFSAFPGTFEGQNLIGDLFNRIRFGKVLLLTGLNYNLEEMEFEEARQFRFVDPYANLVYLGEKGWQVSAGGRLNMHSEYGSQWVYNLNPSYTLKRENGYLKFLGSFATSYITPSLTQLFGQFGANPDLGPESNQTLELGTEYTSGDKLRASAVYFSRREDDFVFFNNTTFQYQNAENTINARGVEVEIDWRPLDAITIEANYTFTEREGDPGIRIPKHKAFFSMGYEVNDSFNVAATYAYTGTRLDTDFNTFTQVQLDPFSLLGLNLRYVAIPDRLTFFLQADNLLNESFTEILGFNTRGRNVRTGFTLKL</sequence>
<evidence type="ECO:0000256" key="7">
    <source>
        <dbReference type="ARBA" id="ARBA00023237"/>
    </source>
</evidence>
<keyword evidence="2 8" id="KW-0813">Transport</keyword>
<proteinExistence type="inferred from homology"/>
<accession>A0ABQ1R9D7</accession>
<reference evidence="11" key="1">
    <citation type="journal article" date="2019" name="Int. J. Syst. Evol. Microbiol.">
        <title>The Global Catalogue of Microorganisms (GCM) 10K type strain sequencing project: providing services to taxonomists for standard genome sequencing and annotation.</title>
        <authorList>
            <consortium name="The Broad Institute Genomics Platform"/>
            <consortium name="The Broad Institute Genome Sequencing Center for Infectious Disease"/>
            <person name="Wu L."/>
            <person name="Ma J."/>
        </authorList>
    </citation>
    <scope>NUCLEOTIDE SEQUENCE [LARGE SCALE GENOMIC DNA]</scope>
    <source>
        <strain evidence="11">CGMCC 1.12606</strain>
    </source>
</reference>
<evidence type="ECO:0000313" key="10">
    <source>
        <dbReference type="EMBL" id="GGD59068.1"/>
    </source>
</evidence>
<keyword evidence="11" id="KW-1185">Reference proteome</keyword>
<dbReference type="Gene3D" id="2.170.130.10">
    <property type="entry name" value="TonB-dependent receptor, plug domain"/>
    <property type="match status" value="1"/>
</dbReference>
<dbReference type="Proteomes" id="UP000625780">
    <property type="component" value="Unassembled WGS sequence"/>
</dbReference>
<keyword evidence="10" id="KW-0675">Receptor</keyword>
<gene>
    <name evidence="10" type="ORF">GCM10011361_26810</name>
</gene>
<organism evidence="10 11">
    <name type="scientific">Muriicola marianensis</name>
    <dbReference type="NCBI Taxonomy" id="1324801"/>
    <lineage>
        <taxon>Bacteria</taxon>
        <taxon>Pseudomonadati</taxon>
        <taxon>Bacteroidota</taxon>
        <taxon>Flavobacteriia</taxon>
        <taxon>Flavobacteriales</taxon>
        <taxon>Flavobacteriaceae</taxon>
        <taxon>Muriicola</taxon>
    </lineage>
</organism>
<dbReference type="InterPro" id="IPR036942">
    <property type="entry name" value="Beta-barrel_TonB_sf"/>
</dbReference>
<comment type="similarity">
    <text evidence="8">Belongs to the TonB-dependent receptor family.</text>
</comment>
<dbReference type="EMBL" id="BMFH01000002">
    <property type="protein sequence ID" value="GGD59068.1"/>
    <property type="molecule type" value="Genomic_DNA"/>
</dbReference>
<evidence type="ECO:0000256" key="3">
    <source>
        <dbReference type="ARBA" id="ARBA00022452"/>
    </source>
</evidence>
<dbReference type="InterPro" id="IPR039426">
    <property type="entry name" value="TonB-dep_rcpt-like"/>
</dbReference>
<evidence type="ECO:0000313" key="11">
    <source>
        <dbReference type="Proteomes" id="UP000625780"/>
    </source>
</evidence>
<dbReference type="InterPro" id="IPR037066">
    <property type="entry name" value="Plug_dom_sf"/>
</dbReference>
<evidence type="ECO:0000256" key="1">
    <source>
        <dbReference type="ARBA" id="ARBA00004571"/>
    </source>
</evidence>
<dbReference type="PANTHER" id="PTHR30069:SF29">
    <property type="entry name" value="HEMOGLOBIN AND HEMOGLOBIN-HAPTOGLOBIN-BINDING PROTEIN 1-RELATED"/>
    <property type="match status" value="1"/>
</dbReference>
<dbReference type="PROSITE" id="PS52016">
    <property type="entry name" value="TONB_DEPENDENT_REC_3"/>
    <property type="match status" value="1"/>
</dbReference>
<keyword evidence="5" id="KW-0732">Signal</keyword>
<evidence type="ECO:0000259" key="9">
    <source>
        <dbReference type="Pfam" id="PF07715"/>
    </source>
</evidence>
<dbReference type="Pfam" id="PF07715">
    <property type="entry name" value="Plug"/>
    <property type="match status" value="1"/>
</dbReference>
<keyword evidence="7 8" id="KW-0998">Cell outer membrane</keyword>
<keyword evidence="4 8" id="KW-0812">Transmembrane</keyword>
<evidence type="ECO:0000256" key="2">
    <source>
        <dbReference type="ARBA" id="ARBA00022448"/>
    </source>
</evidence>
<name>A0ABQ1R9D7_9FLAO</name>
<feature type="domain" description="TonB-dependent receptor plug" evidence="9">
    <location>
        <begin position="26"/>
        <end position="131"/>
    </location>
</feature>
<comment type="caution">
    <text evidence="10">The sequence shown here is derived from an EMBL/GenBank/DDBJ whole genome shotgun (WGS) entry which is preliminary data.</text>
</comment>
<evidence type="ECO:0000256" key="4">
    <source>
        <dbReference type="ARBA" id="ARBA00022692"/>
    </source>
</evidence>